<reference evidence="9 10" key="1">
    <citation type="journal article" date="2013" name="BMC Genomics">
        <title>Reconstruction of the lipid metabolism for the microalga Monoraphidium neglectum from its genome sequence reveals characteristics suitable for biofuel production.</title>
        <authorList>
            <person name="Bogen C."/>
            <person name="Al-Dilaimi A."/>
            <person name="Albersmeier A."/>
            <person name="Wichmann J."/>
            <person name="Grundmann M."/>
            <person name="Rupp O."/>
            <person name="Lauersen K.J."/>
            <person name="Blifernez-Klassen O."/>
            <person name="Kalinowski J."/>
            <person name="Goesmann A."/>
            <person name="Mussgnug J.H."/>
            <person name="Kruse O."/>
        </authorList>
    </citation>
    <scope>NUCLEOTIDE SEQUENCE [LARGE SCALE GENOMIC DNA]</scope>
    <source>
        <strain evidence="9 10">SAG 48.87</strain>
    </source>
</reference>
<keyword evidence="6 8" id="KW-0472">Membrane</keyword>
<proteinExistence type="predicted"/>
<comment type="subcellular location">
    <subcellularLocation>
        <location evidence="1">Endomembrane system</location>
        <topology evidence="1">Multi-pass membrane protein</topology>
    </subcellularLocation>
</comment>
<feature type="region of interest" description="Disordered" evidence="7">
    <location>
        <begin position="475"/>
        <end position="506"/>
    </location>
</feature>
<feature type="transmembrane region" description="Helical" evidence="8">
    <location>
        <begin position="268"/>
        <end position="287"/>
    </location>
</feature>
<evidence type="ECO:0000256" key="2">
    <source>
        <dbReference type="ARBA" id="ARBA00022448"/>
    </source>
</evidence>
<keyword evidence="2" id="KW-0813">Transport</keyword>
<dbReference type="SMART" id="SM00679">
    <property type="entry name" value="CTNS"/>
    <property type="match status" value="1"/>
</dbReference>
<evidence type="ECO:0000256" key="5">
    <source>
        <dbReference type="ARBA" id="ARBA00022989"/>
    </source>
</evidence>
<dbReference type="OrthoDB" id="75720at2759"/>
<sequence length="506" mass="53909">MNAAAAAKGRDKVVLESRASKARGALDSALERAASIEAAPLPKIEVGSFEEVLMRMSASEGDELSAWSQVMFVAGGLLQSAASSGESSAVSFDYLALNLLGWVAYSTFNVVIYTVFECPPAKHEGVKAAFLGAGPRAADVLAVGTTDFCQFAVEYNDVVFAVHALIVTLVTAAQCIIYPRGKQRVHPAVLTGIAAAATAAGVYGAAIAGKQRLFEHGLLSVRAWLEPWLEWVLWLYFLSYIKMVVTLLKYIPQATYNWRRRSTQGWSILNILLDFMGGILSLGQQLLTCHVTGNWDPITANPVKLGLAVISIGFDVVFMTQHYILYPPHKRLLGPDGKRASAAAQRRVVYVLRALAERPERLPYQVAEDALLTLGDTGVDVADRKALSSYADLPLTLPPGALERLLAAGWATAEDESDLESSIDGSGAWLAAGIADGDVREPLLSHSRASRGSSSGAAGPGSFYLPDVEVFVGSAPGSSRVGSSGASSAAATPRALQQQQHQQQQH</sequence>
<evidence type="ECO:0000256" key="6">
    <source>
        <dbReference type="ARBA" id="ARBA00023136"/>
    </source>
</evidence>
<accession>A0A0D2JJ00</accession>
<dbReference type="KEGG" id="mng:MNEG_8671"/>
<dbReference type="GeneID" id="25741546"/>
<keyword evidence="10" id="KW-1185">Reference proteome</keyword>
<dbReference type="PANTHER" id="PTHR13131:SF5">
    <property type="entry name" value="CYSTINOSIN"/>
    <property type="match status" value="1"/>
</dbReference>
<evidence type="ECO:0000256" key="7">
    <source>
        <dbReference type="SAM" id="MobiDB-lite"/>
    </source>
</evidence>
<organism evidence="9 10">
    <name type="scientific">Monoraphidium neglectum</name>
    <dbReference type="NCBI Taxonomy" id="145388"/>
    <lineage>
        <taxon>Eukaryota</taxon>
        <taxon>Viridiplantae</taxon>
        <taxon>Chlorophyta</taxon>
        <taxon>core chlorophytes</taxon>
        <taxon>Chlorophyceae</taxon>
        <taxon>CS clade</taxon>
        <taxon>Sphaeropleales</taxon>
        <taxon>Selenastraceae</taxon>
        <taxon>Monoraphidium</taxon>
    </lineage>
</organism>
<name>A0A0D2JJ00_9CHLO</name>
<keyword evidence="3 8" id="KW-0812">Transmembrane</keyword>
<feature type="transmembrane region" description="Helical" evidence="8">
    <location>
        <begin position="307"/>
        <end position="326"/>
    </location>
</feature>
<evidence type="ECO:0000313" key="10">
    <source>
        <dbReference type="Proteomes" id="UP000054498"/>
    </source>
</evidence>
<dbReference type="Gene3D" id="1.20.1280.290">
    <property type="match status" value="1"/>
</dbReference>
<dbReference type="GO" id="GO:0012505">
    <property type="term" value="C:endomembrane system"/>
    <property type="evidence" value="ECO:0007669"/>
    <property type="project" value="UniProtKB-SubCell"/>
</dbReference>
<dbReference type="PANTHER" id="PTHR13131">
    <property type="entry name" value="CYSTINOSIN"/>
    <property type="match status" value="1"/>
</dbReference>
<evidence type="ECO:0000256" key="8">
    <source>
        <dbReference type="SAM" id="Phobius"/>
    </source>
</evidence>
<evidence type="ECO:0000256" key="1">
    <source>
        <dbReference type="ARBA" id="ARBA00004127"/>
    </source>
</evidence>
<feature type="transmembrane region" description="Helical" evidence="8">
    <location>
        <begin position="158"/>
        <end position="177"/>
    </location>
</feature>
<keyword evidence="4" id="KW-0677">Repeat</keyword>
<evidence type="ECO:0000256" key="4">
    <source>
        <dbReference type="ARBA" id="ARBA00022737"/>
    </source>
</evidence>
<keyword evidence="5 8" id="KW-1133">Transmembrane helix</keyword>
<dbReference type="Proteomes" id="UP000054498">
    <property type="component" value="Unassembled WGS sequence"/>
</dbReference>
<evidence type="ECO:0000256" key="3">
    <source>
        <dbReference type="ARBA" id="ARBA00022692"/>
    </source>
</evidence>
<dbReference type="AlphaFoldDB" id="A0A0D2JJ00"/>
<dbReference type="GO" id="GO:0015184">
    <property type="term" value="F:L-cystine transmembrane transporter activity"/>
    <property type="evidence" value="ECO:0007669"/>
    <property type="project" value="TreeGrafter"/>
</dbReference>
<feature type="transmembrane region" description="Helical" evidence="8">
    <location>
        <begin position="189"/>
        <end position="208"/>
    </location>
</feature>
<protein>
    <submittedName>
        <fullName evidence="9">Putative Cystinosin like protein</fullName>
    </submittedName>
</protein>
<dbReference type="Pfam" id="PF04193">
    <property type="entry name" value="PQ-loop"/>
    <property type="match status" value="1"/>
</dbReference>
<feature type="transmembrane region" description="Helical" evidence="8">
    <location>
        <begin position="228"/>
        <end position="248"/>
    </location>
</feature>
<dbReference type="GO" id="GO:0005774">
    <property type="term" value="C:vacuolar membrane"/>
    <property type="evidence" value="ECO:0007669"/>
    <property type="project" value="TreeGrafter"/>
</dbReference>
<evidence type="ECO:0000313" key="9">
    <source>
        <dbReference type="EMBL" id="KIY99292.1"/>
    </source>
</evidence>
<dbReference type="InterPro" id="IPR006603">
    <property type="entry name" value="PQ-loop_rpt"/>
</dbReference>
<gene>
    <name evidence="9" type="ORF">MNEG_8671</name>
</gene>
<dbReference type="RefSeq" id="XP_013898312.1">
    <property type="nucleotide sequence ID" value="XM_014042858.1"/>
</dbReference>
<dbReference type="EMBL" id="KK101890">
    <property type="protein sequence ID" value="KIY99292.1"/>
    <property type="molecule type" value="Genomic_DNA"/>
</dbReference>
<dbReference type="InterPro" id="IPR005282">
    <property type="entry name" value="LC_transporter"/>
</dbReference>
<feature type="transmembrane region" description="Helical" evidence="8">
    <location>
        <begin position="94"/>
        <end position="116"/>
    </location>
</feature>